<dbReference type="InterPro" id="IPR019099">
    <property type="entry name" value="Uncharacterised_PGPGW_TM"/>
</dbReference>
<organism evidence="2 3">
    <name type="scientific">Imhoffiella purpurea</name>
    <dbReference type="NCBI Taxonomy" id="1249627"/>
    <lineage>
        <taxon>Bacteria</taxon>
        <taxon>Pseudomonadati</taxon>
        <taxon>Pseudomonadota</taxon>
        <taxon>Gammaproteobacteria</taxon>
        <taxon>Chromatiales</taxon>
        <taxon>Chromatiaceae</taxon>
        <taxon>Imhoffiella</taxon>
    </lineage>
</organism>
<proteinExistence type="predicted"/>
<comment type="caution">
    <text evidence="2">The sequence shown here is derived from an EMBL/GenBank/DDBJ whole genome shotgun (WGS) entry which is preliminary data.</text>
</comment>
<name>W9V318_9GAMM</name>
<dbReference type="Pfam" id="PF09656">
    <property type="entry name" value="PGPGW"/>
    <property type="match status" value="1"/>
</dbReference>
<evidence type="ECO:0000313" key="2">
    <source>
        <dbReference type="EMBL" id="EXJ13878.1"/>
    </source>
</evidence>
<dbReference type="PATRIC" id="fig|1249627.3.peg.3393"/>
<feature type="transmembrane region" description="Helical" evidence="1">
    <location>
        <begin position="93"/>
        <end position="111"/>
    </location>
</feature>
<sequence length="149" mass="16957">MIASISDWFLAYETALFWLAGISAALFIVSLSSLPYIVARIPQDYFNDCERYQSRFKRFHPLVYYGVLALKNLFGWILILAGLAMLILPGQGLLTILMGLILTDFPGKFVLERKLASNRRILDALNWLRRRAGSPPLIVPEGCEKNHRD</sequence>
<gene>
    <name evidence="2" type="ORF">D779_3241</name>
</gene>
<keyword evidence="3" id="KW-1185">Reference proteome</keyword>
<dbReference type="OrthoDB" id="9800130at2"/>
<keyword evidence="1" id="KW-0472">Membrane</keyword>
<evidence type="ECO:0008006" key="4">
    <source>
        <dbReference type="Google" id="ProtNLM"/>
    </source>
</evidence>
<accession>W9V318</accession>
<evidence type="ECO:0000256" key="1">
    <source>
        <dbReference type="SAM" id="Phobius"/>
    </source>
</evidence>
<keyword evidence="1" id="KW-1133">Transmembrane helix</keyword>
<keyword evidence="1" id="KW-0812">Transmembrane</keyword>
<dbReference type="eggNOG" id="ENOG5032ZM7">
    <property type="taxonomic scope" value="Bacteria"/>
</dbReference>
<reference evidence="2 3" key="1">
    <citation type="submission" date="2012-11" db="EMBL/GenBank/DDBJ databases">
        <title>Genome assembly of Thiorhodococcus sp. AK35.</title>
        <authorList>
            <person name="Nupur N."/>
            <person name="Khatri I."/>
            <person name="Subramanian S."/>
            <person name="Pinnaka A."/>
        </authorList>
    </citation>
    <scope>NUCLEOTIDE SEQUENCE [LARGE SCALE GENOMIC DNA]</scope>
    <source>
        <strain evidence="2 3">AK35</strain>
    </source>
</reference>
<feature type="transmembrane region" description="Helical" evidence="1">
    <location>
        <begin position="15"/>
        <end position="41"/>
    </location>
</feature>
<dbReference type="EMBL" id="AONC01000055">
    <property type="protein sequence ID" value="EXJ13878.1"/>
    <property type="molecule type" value="Genomic_DNA"/>
</dbReference>
<feature type="transmembrane region" description="Helical" evidence="1">
    <location>
        <begin position="62"/>
        <end position="87"/>
    </location>
</feature>
<dbReference type="RefSeq" id="WP_043756174.1">
    <property type="nucleotide sequence ID" value="NZ_AONC01000055.1"/>
</dbReference>
<protein>
    <recommendedName>
        <fullName evidence="4">Transmembrane protein (PGPGW)</fullName>
    </recommendedName>
</protein>
<evidence type="ECO:0000313" key="3">
    <source>
        <dbReference type="Proteomes" id="UP000019460"/>
    </source>
</evidence>
<dbReference type="AlphaFoldDB" id="W9V318"/>
<dbReference type="Proteomes" id="UP000019460">
    <property type="component" value="Unassembled WGS sequence"/>
</dbReference>
<dbReference type="STRING" id="1249627.D779_3241"/>